<dbReference type="GO" id="GO:0046872">
    <property type="term" value="F:metal ion binding"/>
    <property type="evidence" value="ECO:0007669"/>
    <property type="project" value="InterPro"/>
</dbReference>
<evidence type="ECO:0000313" key="4">
    <source>
        <dbReference type="Proteomes" id="UP000294952"/>
    </source>
</evidence>
<proteinExistence type="predicted"/>
<dbReference type="EMBL" id="SDLP01000001">
    <property type="protein sequence ID" value="TDL12289.1"/>
    <property type="molecule type" value="Genomic_DNA"/>
</dbReference>
<keyword evidence="1" id="KW-0067">ATP-binding</keyword>
<dbReference type="InterPro" id="IPR016102">
    <property type="entry name" value="Succinyl-CoA_synth-like"/>
</dbReference>
<dbReference type="Gene3D" id="3.30.1490.20">
    <property type="entry name" value="ATP-grasp fold, A domain"/>
    <property type="match status" value="1"/>
</dbReference>
<dbReference type="Gene3D" id="3.30.470.20">
    <property type="entry name" value="ATP-grasp fold, B domain"/>
    <property type="match status" value="1"/>
</dbReference>
<dbReference type="PANTHER" id="PTHR42793:SF4">
    <property type="entry name" value="BLL6376 PROTEIN"/>
    <property type="match status" value="1"/>
</dbReference>
<dbReference type="InterPro" id="IPR013815">
    <property type="entry name" value="ATP_grasp_subdomain_1"/>
</dbReference>
<keyword evidence="1" id="KW-0547">Nucleotide-binding</keyword>
<dbReference type="AlphaFoldDB" id="A0A4R5XE93"/>
<dbReference type="PROSITE" id="PS50975">
    <property type="entry name" value="ATP_GRASP"/>
    <property type="match status" value="1"/>
</dbReference>
<dbReference type="InterPro" id="IPR032875">
    <property type="entry name" value="Succ_CoA_lig_flav_dom"/>
</dbReference>
<dbReference type="InterPro" id="IPR011761">
    <property type="entry name" value="ATP-grasp"/>
</dbReference>
<dbReference type="Gene3D" id="3.40.50.720">
    <property type="entry name" value="NAD(P)-binding Rossmann-like Domain"/>
    <property type="match status" value="1"/>
</dbReference>
<dbReference type="InterPro" id="IPR003781">
    <property type="entry name" value="CoA-bd"/>
</dbReference>
<comment type="caution">
    <text evidence="3">The sequence shown here is derived from an EMBL/GenBank/DDBJ whole genome shotgun (WGS) entry which is preliminary data.</text>
</comment>
<dbReference type="Pfam" id="PF13549">
    <property type="entry name" value="ATP-grasp_5"/>
    <property type="match status" value="1"/>
</dbReference>
<feature type="domain" description="ATP-grasp" evidence="2">
    <location>
        <begin position="488"/>
        <end position="524"/>
    </location>
</feature>
<evidence type="ECO:0000259" key="2">
    <source>
        <dbReference type="PROSITE" id="PS50975"/>
    </source>
</evidence>
<sequence>MAGGAGGAGRSEEEEAFAAYAMSARASAVATMLGARSIAVVGASPRPDSFGARMVIEAVRGSARVHLVNPRYDRIGDRICAPSLADLDEPVDLALLGVPDAALLDQLRAAAAAGARSAVLFGAAHGLRDDVRAVAASAGMAVCGAGCMGFVNVAAGVRALGYLEPDPLPAGPISLVTHSGSAFSTLLRANRGFGFRLAVSSGQELVTDTADYLDHALSDDGTRVIALLMETPRAVPRLRAALVRAADAGIPVIVLAIGGSPRGRAMVAAHSGALAGGSDAWRAFCTATGAVHVTDMAEFVDTIELFATGRRGRGSAVATVHDSGAERALTVDVAYELGVDFAALTPATVAAIADVLDDGLHPTNPLDVWGTGADTRNLFGACLRAMTDDPGVAVTALAVDLVTEFDGDTAYADAVVDVAKQTDAPLAVLTSVPSAIDRPTAQRLRDHGVAVLEGVRSGLAAMGHLATWPAPVETTLTIGPGPTTATGFDLLAHYGIPVVPTRTAADLNAVCAAAAQIGYPVALKTTAVEHKSDVGGVRLGIGDEDELRQAYRDVAQLGPVVTVSAMASPGVEVSVGYVCDAAFGPLVVVAAGGMLIELLADRAIACPPLTRDRARDMLATLRIRPLFDGWRGGPAVDVESLVDVIVAVGQMAVDLADRYDAVEANPVIVSPAGAVAVDVLTVQKST</sequence>
<gene>
    <name evidence="3" type="ORF">EUA04_04825</name>
</gene>
<organism evidence="3 4">
    <name type="scientific">Mycolicibacterium obuense</name>
    <dbReference type="NCBI Taxonomy" id="1807"/>
    <lineage>
        <taxon>Bacteria</taxon>
        <taxon>Bacillati</taxon>
        <taxon>Actinomycetota</taxon>
        <taxon>Actinomycetes</taxon>
        <taxon>Mycobacteriales</taxon>
        <taxon>Mycobacteriaceae</taxon>
        <taxon>Mycolicibacterium</taxon>
    </lineage>
</organism>
<dbReference type="SUPFAM" id="SSF52210">
    <property type="entry name" value="Succinyl-CoA synthetase domains"/>
    <property type="match status" value="2"/>
</dbReference>
<reference evidence="3 4" key="1">
    <citation type="submission" date="2019-01" db="EMBL/GenBank/DDBJ databases">
        <title>High-quality-draft genome sequences of five non-tuberculosis mycobacteriaceae isolated from a nosocomial environment.</title>
        <authorList>
            <person name="Tiago I."/>
            <person name="Alarico S."/>
            <person name="Pereira S.G."/>
            <person name="Coelho C."/>
            <person name="Maranha A."/>
            <person name="Empadinhas N."/>
        </authorList>
    </citation>
    <scope>NUCLEOTIDE SEQUENCE [LARGE SCALE GENOMIC DNA]</scope>
    <source>
        <strain evidence="3 4">22DIII</strain>
    </source>
</reference>
<dbReference type="PANTHER" id="PTHR42793">
    <property type="entry name" value="COA BINDING DOMAIN CONTAINING PROTEIN"/>
    <property type="match status" value="1"/>
</dbReference>
<accession>A0A4R5XE93</accession>
<protein>
    <submittedName>
        <fullName evidence="3">CoA-binding protein</fullName>
    </submittedName>
</protein>
<dbReference type="SMART" id="SM00881">
    <property type="entry name" value="CoA_binding"/>
    <property type="match status" value="1"/>
</dbReference>
<dbReference type="Pfam" id="PF13607">
    <property type="entry name" value="Succ_CoA_lig"/>
    <property type="match status" value="1"/>
</dbReference>
<dbReference type="Pfam" id="PF13380">
    <property type="entry name" value="CoA_binding_2"/>
    <property type="match status" value="1"/>
</dbReference>
<evidence type="ECO:0000313" key="3">
    <source>
        <dbReference type="EMBL" id="TDL12289.1"/>
    </source>
</evidence>
<dbReference type="Proteomes" id="UP000294952">
    <property type="component" value="Unassembled WGS sequence"/>
</dbReference>
<dbReference type="SUPFAM" id="SSF56059">
    <property type="entry name" value="Glutathione synthetase ATP-binding domain-like"/>
    <property type="match status" value="1"/>
</dbReference>
<dbReference type="GO" id="GO:0005524">
    <property type="term" value="F:ATP binding"/>
    <property type="evidence" value="ECO:0007669"/>
    <property type="project" value="UniProtKB-UniRule"/>
</dbReference>
<dbReference type="SUPFAM" id="SSF51735">
    <property type="entry name" value="NAD(P)-binding Rossmann-fold domains"/>
    <property type="match status" value="1"/>
</dbReference>
<name>A0A4R5XE93_9MYCO</name>
<dbReference type="Gene3D" id="3.40.50.261">
    <property type="entry name" value="Succinyl-CoA synthetase domains"/>
    <property type="match status" value="2"/>
</dbReference>
<dbReference type="InterPro" id="IPR036291">
    <property type="entry name" value="NAD(P)-bd_dom_sf"/>
</dbReference>
<evidence type="ECO:0000256" key="1">
    <source>
        <dbReference type="PROSITE-ProRule" id="PRU00409"/>
    </source>
</evidence>